<protein>
    <submittedName>
        <fullName evidence="2">Uncharacterized protein</fullName>
    </submittedName>
</protein>
<evidence type="ECO:0000256" key="1">
    <source>
        <dbReference type="SAM" id="MobiDB-lite"/>
    </source>
</evidence>
<organism evidence="2 3">
    <name type="scientific">Petrolisthes manimaculis</name>
    <dbReference type="NCBI Taxonomy" id="1843537"/>
    <lineage>
        <taxon>Eukaryota</taxon>
        <taxon>Metazoa</taxon>
        <taxon>Ecdysozoa</taxon>
        <taxon>Arthropoda</taxon>
        <taxon>Crustacea</taxon>
        <taxon>Multicrustacea</taxon>
        <taxon>Malacostraca</taxon>
        <taxon>Eumalacostraca</taxon>
        <taxon>Eucarida</taxon>
        <taxon>Decapoda</taxon>
        <taxon>Pleocyemata</taxon>
        <taxon>Anomura</taxon>
        <taxon>Galatheoidea</taxon>
        <taxon>Porcellanidae</taxon>
        <taxon>Petrolisthes</taxon>
    </lineage>
</organism>
<dbReference type="AlphaFoldDB" id="A0AAE1TVX3"/>
<dbReference type="Proteomes" id="UP001292094">
    <property type="component" value="Unassembled WGS sequence"/>
</dbReference>
<gene>
    <name evidence="2" type="ORF">Pmani_028022</name>
</gene>
<dbReference type="EMBL" id="JAWZYT010003182">
    <property type="protein sequence ID" value="KAK4299717.1"/>
    <property type="molecule type" value="Genomic_DNA"/>
</dbReference>
<evidence type="ECO:0000313" key="3">
    <source>
        <dbReference type="Proteomes" id="UP001292094"/>
    </source>
</evidence>
<proteinExistence type="predicted"/>
<feature type="region of interest" description="Disordered" evidence="1">
    <location>
        <begin position="64"/>
        <end position="93"/>
    </location>
</feature>
<sequence>MGRLVNYPRRKMGRKVMRGQASQGKLLGTAGSVLASITARGPQRRSHAPDPHPLHTLHTLIHTTQTTPEPHPLDPHPRYTQTTHYSTTSTIWK</sequence>
<keyword evidence="3" id="KW-1185">Reference proteome</keyword>
<evidence type="ECO:0000313" key="2">
    <source>
        <dbReference type="EMBL" id="KAK4299717.1"/>
    </source>
</evidence>
<feature type="compositionally biased region" description="Low complexity" evidence="1">
    <location>
        <begin position="79"/>
        <end position="93"/>
    </location>
</feature>
<name>A0AAE1TVX3_9EUCA</name>
<reference evidence="2" key="1">
    <citation type="submission" date="2023-11" db="EMBL/GenBank/DDBJ databases">
        <title>Genome assemblies of two species of porcelain crab, Petrolisthes cinctipes and Petrolisthes manimaculis (Anomura: Porcellanidae).</title>
        <authorList>
            <person name="Angst P."/>
        </authorList>
    </citation>
    <scope>NUCLEOTIDE SEQUENCE</scope>
    <source>
        <strain evidence="2">PB745_02</strain>
        <tissue evidence="2">Gill</tissue>
    </source>
</reference>
<comment type="caution">
    <text evidence="2">The sequence shown here is derived from an EMBL/GenBank/DDBJ whole genome shotgun (WGS) entry which is preliminary data.</text>
</comment>
<accession>A0AAE1TVX3</accession>